<evidence type="ECO:0000313" key="12">
    <source>
        <dbReference type="EMBL" id="ASY28110.1"/>
    </source>
</evidence>
<keyword evidence="6 11" id="KW-0375">Hydrogen ion transport</keyword>
<dbReference type="PRINTS" id="PR00126">
    <property type="entry name" value="ATPASEGAMMA"/>
</dbReference>
<dbReference type="AlphaFoldDB" id="A0A249LG47"/>
<evidence type="ECO:0000256" key="4">
    <source>
        <dbReference type="ARBA" id="ARBA00022448"/>
    </source>
</evidence>
<dbReference type="GO" id="GO:0005886">
    <property type="term" value="C:plasma membrane"/>
    <property type="evidence" value="ECO:0007669"/>
    <property type="project" value="UniProtKB-SubCell"/>
</dbReference>
<dbReference type="RefSeq" id="WP_095698416.1">
    <property type="nucleotide sequence ID" value="NZ_CP016782.1"/>
</dbReference>
<dbReference type="GO" id="GO:0045259">
    <property type="term" value="C:proton-transporting ATP synthase complex"/>
    <property type="evidence" value="ECO:0007669"/>
    <property type="project" value="UniProtKB-KW"/>
</dbReference>
<dbReference type="CDD" id="cd12151">
    <property type="entry name" value="F1-ATPase_gamma"/>
    <property type="match status" value="1"/>
</dbReference>
<sequence>MGAQLRVYRRRMRSVKATKKITKAMELISASRIVKAQQRVAASTPYANELTRAVSAVATYSSTNHPLTTASENPKRAAILIISADRGMAGAYSNNAIKEGEQLAALIRSRGLEVASYLVGRKAVNYYRFRNRAIAGSWSGFSDTPTYEDAKSVADSLIQAFLADAQMEKSGVDEIHIVFTEFKSMLTQSALAKRMLPLEVVESDAPVSSGLLPMYEFEPNAEVVLNSLLPRYIEARIFNAMLQSAASEHAARRRAMKSATDNADELIKSLTRLANAARQAEITQEISEIVGGADALSSANAGSE</sequence>
<dbReference type="SUPFAM" id="SSF52943">
    <property type="entry name" value="ATP synthase (F1-ATPase), gamma subunit"/>
    <property type="match status" value="1"/>
</dbReference>
<keyword evidence="7 11" id="KW-0406">Ion transport</keyword>
<dbReference type="InterPro" id="IPR023632">
    <property type="entry name" value="ATP_synth_F1_gsu_CS"/>
</dbReference>
<dbReference type="InterPro" id="IPR035968">
    <property type="entry name" value="ATP_synth_F1_ATPase_gsu"/>
</dbReference>
<dbReference type="EMBL" id="CP016782">
    <property type="protein sequence ID" value="ASY28110.1"/>
    <property type="molecule type" value="Genomic_DNA"/>
</dbReference>
<evidence type="ECO:0000256" key="2">
    <source>
        <dbReference type="ARBA" id="ARBA00004170"/>
    </source>
</evidence>
<comment type="subcellular location">
    <subcellularLocation>
        <location evidence="11">Cell membrane</location>
        <topology evidence="11">Peripheral membrane protein</topology>
    </subcellularLocation>
    <subcellularLocation>
        <location evidence="2">Membrane</location>
        <topology evidence="2">Peripheral membrane protein</topology>
    </subcellularLocation>
</comment>
<dbReference type="PANTHER" id="PTHR11693">
    <property type="entry name" value="ATP SYNTHASE GAMMA CHAIN"/>
    <property type="match status" value="1"/>
</dbReference>
<evidence type="ECO:0000256" key="3">
    <source>
        <dbReference type="ARBA" id="ARBA00007681"/>
    </source>
</evidence>
<dbReference type="InterPro" id="IPR000131">
    <property type="entry name" value="ATP_synth_F1_gsu"/>
</dbReference>
<dbReference type="Proteomes" id="UP000217221">
    <property type="component" value="Chromosome"/>
</dbReference>
<evidence type="ECO:0000256" key="5">
    <source>
        <dbReference type="ARBA" id="ARBA00022475"/>
    </source>
</evidence>
<dbReference type="Gene3D" id="1.10.287.80">
    <property type="entry name" value="ATP synthase, gamma subunit, helix hairpin domain"/>
    <property type="match status" value="1"/>
</dbReference>
<gene>
    <name evidence="11" type="primary">atpG</name>
    <name evidence="12" type="ORF">PHILAsVB114_05745</name>
</gene>
<evidence type="ECO:0000256" key="9">
    <source>
        <dbReference type="ARBA" id="ARBA00023196"/>
    </source>
</evidence>
<evidence type="ECO:0000256" key="6">
    <source>
        <dbReference type="ARBA" id="ARBA00022781"/>
    </source>
</evidence>
<evidence type="ECO:0000256" key="1">
    <source>
        <dbReference type="ARBA" id="ARBA00003456"/>
    </source>
</evidence>
<evidence type="ECO:0000256" key="10">
    <source>
        <dbReference type="ARBA" id="ARBA00023310"/>
    </source>
</evidence>
<dbReference type="FunFam" id="1.10.287.80:FF:000010">
    <property type="entry name" value="ATP synthase gamma chain"/>
    <property type="match status" value="1"/>
</dbReference>
<dbReference type="PANTHER" id="PTHR11693:SF22">
    <property type="entry name" value="ATP SYNTHASE SUBUNIT GAMMA, MITOCHONDRIAL"/>
    <property type="match status" value="1"/>
</dbReference>
<dbReference type="NCBIfam" id="TIGR01146">
    <property type="entry name" value="ATPsyn_F1gamma"/>
    <property type="match status" value="1"/>
</dbReference>
<name>A0A249LG47_9ACTN</name>
<evidence type="ECO:0000256" key="8">
    <source>
        <dbReference type="ARBA" id="ARBA00023136"/>
    </source>
</evidence>
<dbReference type="GO" id="GO:0046933">
    <property type="term" value="F:proton-transporting ATP synthase activity, rotational mechanism"/>
    <property type="evidence" value="ECO:0007669"/>
    <property type="project" value="UniProtKB-UniRule"/>
</dbReference>
<evidence type="ECO:0000313" key="13">
    <source>
        <dbReference type="Proteomes" id="UP000217221"/>
    </source>
</evidence>
<keyword evidence="4 11" id="KW-0813">Transport</keyword>
<dbReference type="GO" id="GO:0005524">
    <property type="term" value="F:ATP binding"/>
    <property type="evidence" value="ECO:0007669"/>
    <property type="project" value="UniProtKB-UniRule"/>
</dbReference>
<dbReference type="OrthoDB" id="9812769at2"/>
<evidence type="ECO:0000256" key="11">
    <source>
        <dbReference type="HAMAP-Rule" id="MF_00815"/>
    </source>
</evidence>
<keyword evidence="8 11" id="KW-0472">Membrane</keyword>
<keyword evidence="9 11" id="KW-0139">CF(1)</keyword>
<dbReference type="KEGG" id="plim:PHILAsVB114_05745"/>
<reference evidence="12 13" key="1">
    <citation type="submission" date="2016-07" db="EMBL/GenBank/DDBJ databases">
        <title>High microdiversification within the ubiquitous acI lineage of Actinobacteria.</title>
        <authorList>
            <person name="Neuenschwander S.M."/>
            <person name="Salcher M."/>
            <person name="Ghai R."/>
            <person name="Pernthaler J."/>
        </authorList>
    </citation>
    <scope>NUCLEOTIDE SEQUENCE [LARGE SCALE GENOMIC DNA]</scope>
    <source>
        <strain evidence="12">MMS-VB-114</strain>
    </source>
</reference>
<keyword evidence="13" id="KW-1185">Reference proteome</keyword>
<dbReference type="Pfam" id="PF00231">
    <property type="entry name" value="ATP-synt"/>
    <property type="match status" value="1"/>
</dbReference>
<accession>A0A249LG47</accession>
<comment type="subunit">
    <text evidence="11">F-type ATPases have 2 components, CF(1) - the catalytic core - and CF(0) - the membrane proton channel. CF(1) has five subunits: alpha(3), beta(3), gamma(1), delta(1), epsilon(1). CF(0) has three main subunits: a, b and c.</text>
</comment>
<dbReference type="NCBIfam" id="NF004145">
    <property type="entry name" value="PRK05621.1-2"/>
    <property type="match status" value="1"/>
</dbReference>
<comment type="function">
    <text evidence="1 11">Produces ATP from ADP in the presence of a proton gradient across the membrane. The gamma chain is believed to be important in regulating ATPase activity and the flow of protons through the CF(0) complex.</text>
</comment>
<organism evidence="12 13">
    <name type="scientific">Candidatus Planktophila limnetica</name>
    <dbReference type="NCBI Taxonomy" id="573600"/>
    <lineage>
        <taxon>Bacteria</taxon>
        <taxon>Bacillati</taxon>
        <taxon>Actinomycetota</taxon>
        <taxon>Actinomycetes</taxon>
        <taxon>Candidatus Nanopelagicales</taxon>
        <taxon>Candidatus Nanopelagicaceae</taxon>
        <taxon>Candidatus Planktophila</taxon>
    </lineage>
</organism>
<evidence type="ECO:0000256" key="7">
    <source>
        <dbReference type="ARBA" id="ARBA00023065"/>
    </source>
</evidence>
<protein>
    <recommendedName>
        <fullName evidence="11">ATP synthase gamma chain</fullName>
    </recommendedName>
    <alternativeName>
        <fullName evidence="11">ATP synthase F1 sector gamma subunit</fullName>
    </alternativeName>
    <alternativeName>
        <fullName evidence="11">F-ATPase gamma subunit</fullName>
    </alternativeName>
</protein>
<dbReference type="HAMAP" id="MF_00815">
    <property type="entry name" value="ATP_synth_gamma_bact"/>
    <property type="match status" value="1"/>
</dbReference>
<proteinExistence type="inferred from homology"/>
<keyword evidence="5 11" id="KW-1003">Cell membrane</keyword>
<dbReference type="PROSITE" id="PS00153">
    <property type="entry name" value="ATPASE_GAMMA"/>
    <property type="match status" value="1"/>
</dbReference>
<dbReference type="GO" id="GO:0042777">
    <property type="term" value="P:proton motive force-driven plasma membrane ATP synthesis"/>
    <property type="evidence" value="ECO:0007669"/>
    <property type="project" value="UniProtKB-UniRule"/>
</dbReference>
<comment type="similarity">
    <text evidence="3 11">Belongs to the ATPase gamma chain family.</text>
</comment>
<dbReference type="Gene3D" id="3.40.1380.10">
    <property type="match status" value="1"/>
</dbReference>
<keyword evidence="10 11" id="KW-0066">ATP synthesis</keyword>